<dbReference type="eggNOG" id="COG2130">
    <property type="taxonomic scope" value="Bacteria"/>
</dbReference>
<name>A2SHR2_METPP</name>
<dbReference type="KEGG" id="mpt:Mpe_A2145"/>
<sequence>MTTAGNRQLLLARHPEGRIRDEDFRLVDAPLAPLADGQVQVRTIYLSIDPTMRVWLHPTDNYLPMIQPGEVFRGIGIGVVEATRHPGFAQGTLVQGLFGCQQRVISDGSDLLVLSDIAPLPVTAHFSLLGHIGMTAYCGLVKVGAAKAGETLLVSGAAGAVGALVGQIGRILGCRVVGVAGGAEKCRYLTEVLGFDAAVDYRAADFDASLAAACSKGIDVYFDNVGGHTLELALGLMNDFGRIVCCGMISTYNDYDVPGPRNIVQVVLKRLRMQGFVILDPEHDPKEAYAHLLQWAGEGRLQHRAHVVEGLERVPDAINMLLDGRNQGKLMVRLSDEPAAA</sequence>
<dbReference type="GO" id="GO:0016628">
    <property type="term" value="F:oxidoreductase activity, acting on the CH-CH group of donors, NAD or NADP as acceptor"/>
    <property type="evidence" value="ECO:0007669"/>
    <property type="project" value="InterPro"/>
</dbReference>
<keyword evidence="4" id="KW-1185">Reference proteome</keyword>
<organism evidence="3 4">
    <name type="scientific">Methylibium petroleiphilum (strain ATCC BAA-1232 / LMG 22953 / PM1)</name>
    <dbReference type="NCBI Taxonomy" id="420662"/>
    <lineage>
        <taxon>Bacteria</taxon>
        <taxon>Pseudomonadati</taxon>
        <taxon>Pseudomonadota</taxon>
        <taxon>Betaproteobacteria</taxon>
        <taxon>Burkholderiales</taxon>
        <taxon>Sphaerotilaceae</taxon>
        <taxon>Methylibium</taxon>
    </lineage>
</organism>
<dbReference type="InterPro" id="IPR011032">
    <property type="entry name" value="GroES-like_sf"/>
</dbReference>
<dbReference type="InterPro" id="IPR013149">
    <property type="entry name" value="ADH-like_C"/>
</dbReference>
<dbReference type="Gene3D" id="3.90.180.10">
    <property type="entry name" value="Medium-chain alcohol dehydrogenases, catalytic domain"/>
    <property type="match status" value="1"/>
</dbReference>
<proteinExistence type="predicted"/>
<evidence type="ECO:0000259" key="2">
    <source>
        <dbReference type="SMART" id="SM00829"/>
    </source>
</evidence>
<evidence type="ECO:0000313" key="4">
    <source>
        <dbReference type="Proteomes" id="UP000000366"/>
    </source>
</evidence>
<evidence type="ECO:0000313" key="3">
    <source>
        <dbReference type="EMBL" id="ABM95101.1"/>
    </source>
</evidence>
<protein>
    <submittedName>
        <fullName evidence="3">Zinc-containing alcohol dehydrogenase superfamily</fullName>
    </submittedName>
</protein>
<dbReference type="EMBL" id="CP000555">
    <property type="protein sequence ID" value="ABM95101.1"/>
    <property type="molecule type" value="Genomic_DNA"/>
</dbReference>
<dbReference type="Proteomes" id="UP000000366">
    <property type="component" value="Chromosome"/>
</dbReference>
<keyword evidence="1" id="KW-0560">Oxidoreductase</keyword>
<dbReference type="PANTHER" id="PTHR43205">
    <property type="entry name" value="PROSTAGLANDIN REDUCTASE"/>
    <property type="match status" value="1"/>
</dbReference>
<dbReference type="PANTHER" id="PTHR43205:SF7">
    <property type="entry name" value="PROSTAGLANDIN REDUCTASE 1"/>
    <property type="match status" value="1"/>
</dbReference>
<dbReference type="SUPFAM" id="SSF50129">
    <property type="entry name" value="GroES-like"/>
    <property type="match status" value="1"/>
</dbReference>
<dbReference type="InterPro" id="IPR020843">
    <property type="entry name" value="ER"/>
</dbReference>
<dbReference type="SUPFAM" id="SSF51735">
    <property type="entry name" value="NAD(P)-binding Rossmann-fold domains"/>
    <property type="match status" value="1"/>
</dbReference>
<dbReference type="CDD" id="cd05288">
    <property type="entry name" value="PGDH"/>
    <property type="match status" value="1"/>
</dbReference>
<dbReference type="HOGENOM" id="CLU_026673_29_2_4"/>
<feature type="domain" description="Enoyl reductase (ER)" evidence="2">
    <location>
        <begin position="17"/>
        <end position="332"/>
    </location>
</feature>
<reference evidence="3 4" key="1">
    <citation type="journal article" date="2007" name="J. Bacteriol.">
        <title>Whole-genome analysis of the methyl tert-butyl ether-degrading beta-proteobacterium Methylibium petroleiphilum PM1.</title>
        <authorList>
            <person name="Kane S.R."/>
            <person name="Chakicherla A.Y."/>
            <person name="Chain P.S.G."/>
            <person name="Schmidt R."/>
            <person name="Shin M.W."/>
            <person name="Legler T.C."/>
            <person name="Scow K.M."/>
            <person name="Larimer F.W."/>
            <person name="Lucas S.M."/>
            <person name="Richardson P.M."/>
            <person name="Hristova K.R."/>
        </authorList>
    </citation>
    <scope>NUCLEOTIDE SEQUENCE [LARGE SCALE GENOMIC DNA]</scope>
    <source>
        <strain evidence="4">ATCC BAA-1232 / LMG 22953 / PM1</strain>
    </source>
</reference>
<dbReference type="Gene3D" id="3.40.50.720">
    <property type="entry name" value="NAD(P)-binding Rossmann-like Domain"/>
    <property type="match status" value="1"/>
</dbReference>
<dbReference type="SMART" id="SM00829">
    <property type="entry name" value="PKS_ER"/>
    <property type="match status" value="1"/>
</dbReference>
<accession>A2SHR2</accession>
<dbReference type="InterPro" id="IPR041694">
    <property type="entry name" value="ADH_N_2"/>
</dbReference>
<dbReference type="AlphaFoldDB" id="A2SHR2"/>
<gene>
    <name evidence="3" type="ordered locus">Mpe_A2145</name>
</gene>
<dbReference type="FunFam" id="3.40.50.720:FF:000121">
    <property type="entry name" value="Prostaglandin reductase 2"/>
    <property type="match status" value="1"/>
</dbReference>
<dbReference type="InterPro" id="IPR045010">
    <property type="entry name" value="MDR_fam"/>
</dbReference>
<dbReference type="Pfam" id="PF00107">
    <property type="entry name" value="ADH_zinc_N"/>
    <property type="match status" value="1"/>
</dbReference>
<dbReference type="Pfam" id="PF16884">
    <property type="entry name" value="ADH_N_2"/>
    <property type="match status" value="1"/>
</dbReference>
<evidence type="ECO:0000256" key="1">
    <source>
        <dbReference type="ARBA" id="ARBA00023002"/>
    </source>
</evidence>
<dbReference type="STRING" id="420662.Mpe_A2145"/>
<dbReference type="InterPro" id="IPR036291">
    <property type="entry name" value="NAD(P)-bd_dom_sf"/>
</dbReference>